<dbReference type="GO" id="GO:0006635">
    <property type="term" value="P:fatty acid beta-oxidation"/>
    <property type="evidence" value="ECO:0007669"/>
    <property type="project" value="TreeGrafter"/>
</dbReference>
<dbReference type="Proteomes" id="UP000001935">
    <property type="component" value="Chromosome"/>
</dbReference>
<dbReference type="EMBL" id="CP000251">
    <property type="protein sequence ID" value="ABC82456.1"/>
    <property type="molecule type" value="Genomic_DNA"/>
</dbReference>
<protein>
    <submittedName>
        <fullName evidence="2">MaoC-like dehydratase</fullName>
    </submittedName>
</protein>
<dbReference type="PANTHER" id="PTHR13078:SF56">
    <property type="entry name" value="PEROXISOMAL MULTIFUNCTIONAL ENZYME TYPE 2"/>
    <property type="match status" value="1"/>
</dbReference>
<dbReference type="AlphaFoldDB" id="Q2ILC3"/>
<evidence type="ECO:0000313" key="2">
    <source>
        <dbReference type="EMBL" id="ABC82456.1"/>
    </source>
</evidence>
<proteinExistence type="predicted"/>
<accession>Q2ILC3</accession>
<dbReference type="Gene3D" id="3.10.129.10">
    <property type="entry name" value="Hotdog Thioesterase"/>
    <property type="match status" value="1"/>
</dbReference>
<dbReference type="eggNOG" id="COG2030">
    <property type="taxonomic scope" value="Bacteria"/>
</dbReference>
<feature type="domain" description="MaoC-like" evidence="1">
    <location>
        <begin position="36"/>
        <end position="113"/>
    </location>
</feature>
<dbReference type="HOGENOM" id="CLU_094876_4_1_7"/>
<dbReference type="GO" id="GO:0003857">
    <property type="term" value="F:(3S)-3-hydroxyacyl-CoA dehydrogenase (NAD+) activity"/>
    <property type="evidence" value="ECO:0007669"/>
    <property type="project" value="TreeGrafter"/>
</dbReference>
<gene>
    <name evidence="2" type="ordered locus">Adeh_2686</name>
</gene>
<dbReference type="GO" id="GO:0044594">
    <property type="term" value="F:17-beta-hydroxysteroid dehydrogenase (NAD+) activity"/>
    <property type="evidence" value="ECO:0007669"/>
    <property type="project" value="TreeGrafter"/>
</dbReference>
<reference evidence="2 3" key="1">
    <citation type="submission" date="2006-01" db="EMBL/GenBank/DDBJ databases">
        <title>Complete sequence of Anaeromyxobacter dehalogenans 2CP-C.</title>
        <authorList>
            <consortium name="US DOE Joint Genome Institute"/>
            <person name="Copeland A."/>
            <person name="Lucas S."/>
            <person name="Lapidus A."/>
            <person name="Barry K."/>
            <person name="Detter J.C."/>
            <person name="Glavina T."/>
            <person name="Hammon N."/>
            <person name="Israni S."/>
            <person name="Pitluck S."/>
            <person name="Brettin T."/>
            <person name="Bruce D."/>
            <person name="Han C."/>
            <person name="Tapia R."/>
            <person name="Gilna P."/>
            <person name="Kiss H."/>
            <person name="Schmutz J."/>
            <person name="Larimer F."/>
            <person name="Land M."/>
            <person name="Kyrpides N."/>
            <person name="Anderson I."/>
            <person name="Sanford R.A."/>
            <person name="Ritalahti K.M."/>
            <person name="Thomas H.S."/>
            <person name="Kirby J.R."/>
            <person name="Zhulin I.B."/>
            <person name="Loeffler F.E."/>
            <person name="Richardson P."/>
        </authorList>
    </citation>
    <scope>NUCLEOTIDE SEQUENCE [LARGE SCALE GENOMIC DNA]</scope>
    <source>
        <strain evidence="2 3">2CP-C</strain>
    </source>
</reference>
<sequence length="146" mass="15976">MLRPDLPYTGGMKRLQDFTVGDTFEAIREVDSYRPIYYAAASGDFNPIHIDPQVGRAAGYSGAILQGMCTFSWLSDACVAYLGDPARLRRIRARFTKPVQVGDVIRFQGRCVALDGPRIALELEATNQRGEEVLKGAVAEGHLGEG</sequence>
<dbReference type="SUPFAM" id="SSF54637">
    <property type="entry name" value="Thioesterase/thiol ester dehydrase-isomerase"/>
    <property type="match status" value="1"/>
</dbReference>
<dbReference type="InterPro" id="IPR002539">
    <property type="entry name" value="MaoC-like_dom"/>
</dbReference>
<dbReference type="PANTHER" id="PTHR13078">
    <property type="entry name" value="PEROXISOMAL MULTIFUNCTIONAL ENZYME TYPE 2-RELATED"/>
    <property type="match status" value="1"/>
</dbReference>
<organism evidence="2 3">
    <name type="scientific">Anaeromyxobacter dehalogenans (strain 2CP-C)</name>
    <dbReference type="NCBI Taxonomy" id="290397"/>
    <lineage>
        <taxon>Bacteria</taxon>
        <taxon>Pseudomonadati</taxon>
        <taxon>Myxococcota</taxon>
        <taxon>Myxococcia</taxon>
        <taxon>Myxococcales</taxon>
        <taxon>Cystobacterineae</taxon>
        <taxon>Anaeromyxobacteraceae</taxon>
        <taxon>Anaeromyxobacter</taxon>
    </lineage>
</organism>
<evidence type="ECO:0000259" key="1">
    <source>
        <dbReference type="Pfam" id="PF01575"/>
    </source>
</evidence>
<name>Q2ILC3_ANADE</name>
<dbReference type="InterPro" id="IPR029069">
    <property type="entry name" value="HotDog_dom_sf"/>
</dbReference>
<dbReference type="KEGG" id="ade:Adeh_2686"/>
<evidence type="ECO:0000313" key="3">
    <source>
        <dbReference type="Proteomes" id="UP000001935"/>
    </source>
</evidence>
<dbReference type="GO" id="GO:0004300">
    <property type="term" value="F:enoyl-CoA hydratase activity"/>
    <property type="evidence" value="ECO:0007669"/>
    <property type="project" value="TreeGrafter"/>
</dbReference>
<dbReference type="Pfam" id="PF01575">
    <property type="entry name" value="MaoC_dehydratas"/>
    <property type="match status" value="1"/>
</dbReference>
<dbReference type="STRING" id="290397.Adeh_2686"/>